<dbReference type="UniPathway" id="UPA00344"/>
<dbReference type="InterPro" id="IPR000385">
    <property type="entry name" value="MoaA_NifB_PqqE_Fe-S-bd_CS"/>
</dbReference>
<dbReference type="EC" id="4.1.99.22" evidence="1 12"/>
<dbReference type="InterPro" id="IPR013785">
    <property type="entry name" value="Aldolase_TIM"/>
</dbReference>
<dbReference type="RefSeq" id="WP_013705199.1">
    <property type="nucleotide sequence ID" value="NC_015388.1"/>
</dbReference>
<dbReference type="GO" id="GO:0061799">
    <property type="term" value="F:cyclic pyranopterin monophosphate synthase activity"/>
    <property type="evidence" value="ECO:0007669"/>
    <property type="project" value="TreeGrafter"/>
</dbReference>
<comment type="function">
    <text evidence="12">Catalyzes the cyclization of GTP to (8S)-3',8-cyclo-7,8-dihydroguanosine 5'-triphosphate.</text>
</comment>
<dbReference type="SFLD" id="SFLDS00029">
    <property type="entry name" value="Radical_SAM"/>
    <property type="match status" value="1"/>
</dbReference>
<feature type="binding site" evidence="12">
    <location>
        <position position="31"/>
    </location>
    <ligand>
        <name>[4Fe-4S] cluster</name>
        <dbReference type="ChEBI" id="CHEBI:49883"/>
        <label>1</label>
        <note>4Fe-4S-S-AdoMet</note>
    </ligand>
</feature>
<dbReference type="InterPro" id="IPR007197">
    <property type="entry name" value="rSAM"/>
</dbReference>
<feature type="binding site" evidence="12">
    <location>
        <position position="24"/>
    </location>
    <ligand>
        <name>[4Fe-4S] cluster</name>
        <dbReference type="ChEBI" id="CHEBI:49883"/>
        <label>1</label>
        <note>4Fe-4S-S-AdoMet</note>
    </ligand>
</feature>
<dbReference type="Pfam" id="PF06463">
    <property type="entry name" value="Mob_synth_C"/>
    <property type="match status" value="1"/>
</dbReference>
<dbReference type="Gene3D" id="3.20.20.70">
    <property type="entry name" value="Aldolase class I"/>
    <property type="match status" value="1"/>
</dbReference>
<feature type="binding site" evidence="12">
    <location>
        <position position="30"/>
    </location>
    <ligand>
        <name>S-adenosyl-L-methionine</name>
        <dbReference type="ChEBI" id="CHEBI:59789"/>
    </ligand>
</feature>
<dbReference type="HOGENOM" id="CLU_009273_0_1_7"/>
<keyword evidence="10 12" id="KW-0456">Lyase</keyword>
<dbReference type="PROSITE" id="PS01305">
    <property type="entry name" value="MOAA_NIFB_PQQE"/>
    <property type="match status" value="1"/>
</dbReference>
<dbReference type="GO" id="GO:0005525">
    <property type="term" value="F:GTP binding"/>
    <property type="evidence" value="ECO:0007669"/>
    <property type="project" value="UniProtKB-UniRule"/>
</dbReference>
<evidence type="ECO:0000256" key="8">
    <source>
        <dbReference type="ARBA" id="ARBA00023134"/>
    </source>
</evidence>
<reference evidence="14 15" key="1">
    <citation type="journal article" date="2011" name="Stand. Genomic Sci.">
        <title>Complete genome sequence of the acetate-degrading sulfate reducer Desulfobacca acetoxidans type strain (ASRB2).</title>
        <authorList>
            <person name="Goker M."/>
            <person name="Teshima H."/>
            <person name="Lapidus A."/>
            <person name="Nolan M."/>
            <person name="Lucas S."/>
            <person name="Hammon N."/>
            <person name="Deshpande S."/>
            <person name="Cheng J.F."/>
            <person name="Tapia R."/>
            <person name="Han C."/>
            <person name="Goodwin L."/>
            <person name="Pitluck S."/>
            <person name="Huntemann M."/>
            <person name="Liolios K."/>
            <person name="Ivanova N."/>
            <person name="Pagani I."/>
            <person name="Mavromatis K."/>
            <person name="Ovchinikova G."/>
            <person name="Pati A."/>
            <person name="Chen A."/>
            <person name="Palaniappan K."/>
            <person name="Land M."/>
            <person name="Hauser L."/>
            <person name="Brambilla E.M."/>
            <person name="Rohde M."/>
            <person name="Spring S."/>
            <person name="Detter J.C."/>
            <person name="Woyke T."/>
            <person name="Bristow J."/>
            <person name="Eisen J.A."/>
            <person name="Markowitz V."/>
            <person name="Hugenholtz P."/>
            <person name="Kyrpides N.C."/>
            <person name="Klenk H.P."/>
        </authorList>
    </citation>
    <scope>NUCLEOTIDE SEQUENCE [LARGE SCALE GENOMIC DNA]</scope>
    <source>
        <strain evidence="15">ATCC 700848 / DSM 11109 / ASRB2</strain>
    </source>
</reference>
<dbReference type="GO" id="GO:0061798">
    <property type="term" value="F:GTP 3',8'-cyclase activity"/>
    <property type="evidence" value="ECO:0007669"/>
    <property type="project" value="UniProtKB-UniRule"/>
</dbReference>
<proteinExistence type="inferred from homology"/>
<evidence type="ECO:0000256" key="11">
    <source>
        <dbReference type="ARBA" id="ARBA00048697"/>
    </source>
</evidence>
<dbReference type="PANTHER" id="PTHR22960">
    <property type="entry name" value="MOLYBDOPTERIN COFACTOR SYNTHESIS PROTEIN A"/>
    <property type="match status" value="1"/>
</dbReference>
<dbReference type="CDD" id="cd01335">
    <property type="entry name" value="Radical_SAM"/>
    <property type="match status" value="1"/>
</dbReference>
<keyword evidence="7 12" id="KW-0411">Iron-sulfur</keyword>
<evidence type="ECO:0000256" key="7">
    <source>
        <dbReference type="ARBA" id="ARBA00023014"/>
    </source>
</evidence>
<comment type="catalytic activity">
    <reaction evidence="11 12">
        <text>GTP + AH2 + S-adenosyl-L-methionine = (8S)-3',8-cyclo-7,8-dihydroguanosine 5'-triphosphate + 5'-deoxyadenosine + L-methionine + A + H(+)</text>
        <dbReference type="Rhea" id="RHEA:49576"/>
        <dbReference type="ChEBI" id="CHEBI:13193"/>
        <dbReference type="ChEBI" id="CHEBI:15378"/>
        <dbReference type="ChEBI" id="CHEBI:17319"/>
        <dbReference type="ChEBI" id="CHEBI:17499"/>
        <dbReference type="ChEBI" id="CHEBI:37565"/>
        <dbReference type="ChEBI" id="CHEBI:57844"/>
        <dbReference type="ChEBI" id="CHEBI:59789"/>
        <dbReference type="ChEBI" id="CHEBI:131766"/>
        <dbReference type="EC" id="4.1.99.22"/>
    </reaction>
</comment>
<feature type="binding site" evidence="12">
    <location>
        <position position="257"/>
    </location>
    <ligand>
        <name>[4Fe-4S] cluster</name>
        <dbReference type="ChEBI" id="CHEBI:49883"/>
        <label>2</label>
        <note>4Fe-4S-substrate</note>
    </ligand>
</feature>
<dbReference type="OrthoDB" id="9763993at2"/>
<dbReference type="InterPro" id="IPR006638">
    <property type="entry name" value="Elp3/MiaA/NifB-like_rSAM"/>
</dbReference>
<dbReference type="GO" id="GO:0046872">
    <property type="term" value="F:metal ion binding"/>
    <property type="evidence" value="ECO:0007669"/>
    <property type="project" value="UniProtKB-KW"/>
</dbReference>
<dbReference type="STRING" id="880072.Desac_0190"/>
<evidence type="ECO:0000256" key="6">
    <source>
        <dbReference type="ARBA" id="ARBA00023004"/>
    </source>
</evidence>
<gene>
    <name evidence="12" type="primary">moaA</name>
    <name evidence="14" type="ordered locus">Desac_0190</name>
</gene>
<keyword evidence="9 12" id="KW-0501">Molybdenum cofactor biosynthesis</keyword>
<dbReference type="PROSITE" id="PS51918">
    <property type="entry name" value="RADICAL_SAM"/>
    <property type="match status" value="1"/>
</dbReference>
<dbReference type="GO" id="GO:0006777">
    <property type="term" value="P:Mo-molybdopterin cofactor biosynthetic process"/>
    <property type="evidence" value="ECO:0007669"/>
    <property type="project" value="UniProtKB-UniRule"/>
</dbReference>
<feature type="binding site" evidence="12">
    <location>
        <position position="71"/>
    </location>
    <ligand>
        <name>S-adenosyl-L-methionine</name>
        <dbReference type="ChEBI" id="CHEBI:59789"/>
    </ligand>
</feature>
<sequence>MELSLRDECHRQITYLRLSITDRCNLRCFYCSPVQDLIKLPHADILRYEELLHLSRLSLRLGFNKIRVTGGEPLIRLGVENFLASLIQLPDSPEICLTTNGVLLAEKAAGLWQSGLRRLNISLDSLQRQRFARITGSDLLSRVWEGIQTVQALGFSPIKINCVVLRGLNDDEILDFARLSLEYPWHIRFIEFMPIGQLSRWRQDYYVSADDMRLQLLQLGQLEEIPSEANAGPAQRFRYPGAPGEIGLISPLSHHFCHLCNRLRLTADGRLRPCLLGDAEIDLKAPLRAGADDDTLQELIRQAVRIKPVQHHMDRDFLTPCRRSMTSIGG</sequence>
<dbReference type="KEGG" id="dao:Desac_0190"/>
<evidence type="ECO:0000313" key="15">
    <source>
        <dbReference type="Proteomes" id="UP000000483"/>
    </source>
</evidence>
<keyword evidence="5 12" id="KW-0547">Nucleotide-binding</keyword>
<dbReference type="SFLD" id="SFLDG01067">
    <property type="entry name" value="SPASM/twitch_domain_containing"/>
    <property type="match status" value="1"/>
</dbReference>
<feature type="binding site" evidence="12">
    <location>
        <position position="17"/>
    </location>
    <ligand>
        <name>GTP</name>
        <dbReference type="ChEBI" id="CHEBI:37565"/>
    </ligand>
</feature>
<keyword evidence="15" id="KW-1185">Reference proteome</keyword>
<evidence type="ECO:0000259" key="13">
    <source>
        <dbReference type="PROSITE" id="PS51918"/>
    </source>
</evidence>
<dbReference type="InterPro" id="IPR040064">
    <property type="entry name" value="MoaA-like"/>
</dbReference>
<evidence type="ECO:0000256" key="12">
    <source>
        <dbReference type="HAMAP-Rule" id="MF_01225"/>
    </source>
</evidence>
<organism evidence="14 15">
    <name type="scientific">Desulfobacca acetoxidans (strain ATCC 700848 / DSM 11109 / ASRB2)</name>
    <dbReference type="NCBI Taxonomy" id="880072"/>
    <lineage>
        <taxon>Bacteria</taxon>
        <taxon>Pseudomonadati</taxon>
        <taxon>Thermodesulfobacteriota</taxon>
        <taxon>Desulfobaccia</taxon>
        <taxon>Desulfobaccales</taxon>
        <taxon>Desulfobaccaceae</taxon>
        <taxon>Desulfobacca</taxon>
    </lineage>
</organism>
<evidence type="ECO:0000313" key="14">
    <source>
        <dbReference type="EMBL" id="AEB08086.1"/>
    </source>
</evidence>
<evidence type="ECO:0000256" key="4">
    <source>
        <dbReference type="ARBA" id="ARBA00022723"/>
    </source>
</evidence>
<dbReference type="AlphaFoldDB" id="F2NC09"/>
<dbReference type="PANTHER" id="PTHR22960:SF0">
    <property type="entry name" value="MOLYBDENUM COFACTOR BIOSYNTHESIS PROTEIN 1"/>
    <property type="match status" value="1"/>
</dbReference>
<comment type="pathway">
    <text evidence="12">Cofactor biosynthesis; molybdopterin biosynthesis.</text>
</comment>
<keyword evidence="3 12" id="KW-0949">S-adenosyl-L-methionine</keyword>
<comment type="subunit">
    <text evidence="12">Monomer and homodimer.</text>
</comment>
<keyword evidence="6 12" id="KW-0408">Iron</keyword>
<dbReference type="InterPro" id="IPR010505">
    <property type="entry name" value="MoaA_twitch"/>
</dbReference>
<accession>F2NC09</accession>
<evidence type="ECO:0000256" key="5">
    <source>
        <dbReference type="ARBA" id="ARBA00022741"/>
    </source>
</evidence>
<feature type="binding site" evidence="12">
    <location>
        <position position="274"/>
    </location>
    <ligand>
        <name>[4Fe-4S] cluster</name>
        <dbReference type="ChEBI" id="CHEBI:49883"/>
        <label>2</label>
        <note>4Fe-4S-substrate</note>
    </ligand>
</feature>
<evidence type="ECO:0000256" key="9">
    <source>
        <dbReference type="ARBA" id="ARBA00023150"/>
    </source>
</evidence>
<dbReference type="eggNOG" id="COG2896">
    <property type="taxonomic scope" value="Bacteria"/>
</dbReference>
<dbReference type="SMART" id="SM00729">
    <property type="entry name" value="Elp3"/>
    <property type="match status" value="1"/>
</dbReference>
<name>F2NC09_DESAR</name>
<evidence type="ECO:0000256" key="10">
    <source>
        <dbReference type="ARBA" id="ARBA00023239"/>
    </source>
</evidence>
<evidence type="ECO:0000256" key="1">
    <source>
        <dbReference type="ARBA" id="ARBA00012167"/>
    </source>
</evidence>
<keyword evidence="4 12" id="KW-0479">Metal-binding</keyword>
<evidence type="ECO:0000256" key="3">
    <source>
        <dbReference type="ARBA" id="ARBA00022691"/>
    </source>
</evidence>
<dbReference type="InterPro" id="IPR058240">
    <property type="entry name" value="rSAM_sf"/>
</dbReference>
<dbReference type="CDD" id="cd21117">
    <property type="entry name" value="Twitch_MoaA"/>
    <property type="match status" value="1"/>
</dbReference>
<dbReference type="Pfam" id="PF04055">
    <property type="entry name" value="Radical_SAM"/>
    <property type="match status" value="1"/>
</dbReference>
<dbReference type="InterPro" id="IPR013483">
    <property type="entry name" value="MoaA"/>
</dbReference>
<dbReference type="SUPFAM" id="SSF102114">
    <property type="entry name" value="Radical SAM enzymes"/>
    <property type="match status" value="1"/>
</dbReference>
<comment type="similarity">
    <text evidence="12">Belongs to the radical SAM superfamily. MoaA family.</text>
</comment>
<feature type="binding site" evidence="12">
    <location>
        <position position="193"/>
    </location>
    <ligand>
        <name>S-adenosyl-L-methionine</name>
        <dbReference type="ChEBI" id="CHEBI:59789"/>
    </ligand>
</feature>
<dbReference type="NCBIfam" id="TIGR02666">
    <property type="entry name" value="moaA"/>
    <property type="match status" value="1"/>
</dbReference>
<feature type="binding site" evidence="12">
    <location>
        <position position="67"/>
    </location>
    <ligand>
        <name>GTP</name>
        <dbReference type="ChEBI" id="CHEBI:37565"/>
    </ligand>
</feature>
<feature type="binding site" evidence="12">
    <location>
        <position position="98"/>
    </location>
    <ligand>
        <name>GTP</name>
        <dbReference type="ChEBI" id="CHEBI:37565"/>
    </ligand>
</feature>
<keyword evidence="2 12" id="KW-0004">4Fe-4S</keyword>
<dbReference type="SFLD" id="SFLDG01383">
    <property type="entry name" value="cyclic_pyranopterin_phosphate"/>
    <property type="match status" value="1"/>
</dbReference>
<dbReference type="GO" id="GO:1904047">
    <property type="term" value="F:S-adenosyl-L-methionine binding"/>
    <property type="evidence" value="ECO:0007669"/>
    <property type="project" value="UniProtKB-UniRule"/>
</dbReference>
<dbReference type="InterPro" id="IPR050105">
    <property type="entry name" value="MoCo_biosynth_MoaA/MoaC"/>
</dbReference>
<evidence type="ECO:0000256" key="2">
    <source>
        <dbReference type="ARBA" id="ARBA00022485"/>
    </source>
</evidence>
<dbReference type="EMBL" id="CP002629">
    <property type="protein sequence ID" value="AEB08086.1"/>
    <property type="molecule type" value="Genomic_DNA"/>
</dbReference>
<dbReference type="SFLD" id="SFLDG01386">
    <property type="entry name" value="main_SPASM_domain-containing"/>
    <property type="match status" value="1"/>
</dbReference>
<feature type="binding site" evidence="12">
    <location>
        <begin position="262"/>
        <end position="264"/>
    </location>
    <ligand>
        <name>GTP</name>
        <dbReference type="ChEBI" id="CHEBI:37565"/>
    </ligand>
</feature>
<reference evidence="15" key="2">
    <citation type="submission" date="2011-03" db="EMBL/GenBank/DDBJ databases">
        <title>The complete genome of Desulfobacca acetoxidans DSM 11109.</title>
        <authorList>
            <consortium name="US DOE Joint Genome Institute (JGI-PGF)"/>
            <person name="Lucas S."/>
            <person name="Copeland A."/>
            <person name="Lapidus A."/>
            <person name="Bruce D."/>
            <person name="Goodwin L."/>
            <person name="Pitluck S."/>
            <person name="Peters L."/>
            <person name="Kyrpides N."/>
            <person name="Mavromatis K."/>
            <person name="Ivanova N."/>
            <person name="Ovchinnikova G."/>
            <person name="Teshima H."/>
            <person name="Detter J.C."/>
            <person name="Han C."/>
            <person name="Land M."/>
            <person name="Hauser L."/>
            <person name="Markowitz V."/>
            <person name="Cheng J.-F."/>
            <person name="Hugenholtz P."/>
            <person name="Woyke T."/>
            <person name="Wu D."/>
            <person name="Spring S."/>
            <person name="Schueler E."/>
            <person name="Brambilla E."/>
            <person name="Klenk H.-P."/>
            <person name="Eisen J.A."/>
        </authorList>
    </citation>
    <scope>NUCLEOTIDE SEQUENCE [LARGE SCALE GENOMIC DNA]</scope>
    <source>
        <strain evidence="15">ATCC 700848 / DSM 11109 / ASRB2</strain>
    </source>
</reference>
<dbReference type="GO" id="GO:0051539">
    <property type="term" value="F:4 iron, 4 sulfur cluster binding"/>
    <property type="evidence" value="ECO:0007669"/>
    <property type="project" value="UniProtKB-UniRule"/>
</dbReference>
<dbReference type="Proteomes" id="UP000000483">
    <property type="component" value="Chromosome"/>
</dbReference>
<feature type="domain" description="Radical SAM core" evidence="13">
    <location>
        <begin position="8"/>
        <end position="226"/>
    </location>
</feature>
<keyword evidence="8 12" id="KW-0342">GTP-binding</keyword>
<feature type="binding site" evidence="12">
    <location>
        <position position="122"/>
    </location>
    <ligand>
        <name>S-adenosyl-L-methionine</name>
        <dbReference type="ChEBI" id="CHEBI:59789"/>
    </ligand>
</feature>
<dbReference type="HAMAP" id="MF_01225_B">
    <property type="entry name" value="MoaA_B"/>
    <property type="match status" value="1"/>
</dbReference>
<feature type="binding site" evidence="12">
    <location>
        <position position="28"/>
    </location>
    <ligand>
        <name>[4Fe-4S] cluster</name>
        <dbReference type="ChEBI" id="CHEBI:49883"/>
        <label>1</label>
        <note>4Fe-4S-S-AdoMet</note>
    </ligand>
</feature>
<comment type="cofactor">
    <cofactor evidence="12">
        <name>[4Fe-4S] cluster</name>
        <dbReference type="ChEBI" id="CHEBI:49883"/>
    </cofactor>
    <text evidence="12">Binds 2 [4Fe-4S] clusters. Binds 1 [4Fe-4S] cluster coordinated with 3 cysteines and an exchangeable S-adenosyl-L-methionine and 1 [4Fe-4S] cluster coordinated with 3 cysteines and the GTP-derived substrate.</text>
</comment>
<feature type="binding site" evidence="12">
    <location>
        <position position="260"/>
    </location>
    <ligand>
        <name>[4Fe-4S] cluster</name>
        <dbReference type="ChEBI" id="CHEBI:49883"/>
        <label>2</label>
        <note>4Fe-4S-substrate</note>
    </ligand>
</feature>
<feature type="binding site" evidence="12">
    <location>
        <position position="159"/>
    </location>
    <ligand>
        <name>GTP</name>
        <dbReference type="ChEBI" id="CHEBI:37565"/>
    </ligand>
</feature>
<protein>
    <recommendedName>
        <fullName evidence="1 12">GTP 3',8-cyclase</fullName>
        <ecNumber evidence="1 12">4.1.99.22</ecNumber>
    </recommendedName>
    <alternativeName>
        <fullName evidence="12">Molybdenum cofactor biosynthesis protein A</fullName>
    </alternativeName>
</protein>